<reference evidence="2 3" key="1">
    <citation type="journal article" date="2015" name="Nat. Commun.">
        <title>Lucilia cuprina genome unlocks parasitic fly biology to underpin future interventions.</title>
        <authorList>
            <person name="Anstead C.A."/>
            <person name="Korhonen P.K."/>
            <person name="Young N.D."/>
            <person name="Hall R.S."/>
            <person name="Jex A.R."/>
            <person name="Murali S.C."/>
            <person name="Hughes D.S."/>
            <person name="Lee S.F."/>
            <person name="Perry T."/>
            <person name="Stroehlein A.J."/>
            <person name="Ansell B.R."/>
            <person name="Breugelmans B."/>
            <person name="Hofmann A."/>
            <person name="Qu J."/>
            <person name="Dugan S."/>
            <person name="Lee S.L."/>
            <person name="Chao H."/>
            <person name="Dinh H."/>
            <person name="Han Y."/>
            <person name="Doddapaneni H.V."/>
            <person name="Worley K.C."/>
            <person name="Muzny D.M."/>
            <person name="Ioannidis P."/>
            <person name="Waterhouse R.M."/>
            <person name="Zdobnov E.M."/>
            <person name="James P.J."/>
            <person name="Bagnall N.H."/>
            <person name="Kotze A.C."/>
            <person name="Gibbs R.A."/>
            <person name="Richards S."/>
            <person name="Batterham P."/>
            <person name="Gasser R.B."/>
        </authorList>
    </citation>
    <scope>NUCLEOTIDE SEQUENCE [LARGE SCALE GENOMIC DNA]</scope>
    <source>
        <strain evidence="2 3">LS</strain>
        <tissue evidence="2">Full body</tissue>
    </source>
</reference>
<evidence type="ECO:0000256" key="1">
    <source>
        <dbReference type="SAM" id="Phobius"/>
    </source>
</evidence>
<keyword evidence="1" id="KW-0472">Membrane</keyword>
<keyword evidence="3" id="KW-1185">Reference proteome</keyword>
<evidence type="ECO:0000313" key="2">
    <source>
        <dbReference type="EMBL" id="KNC25439.1"/>
    </source>
</evidence>
<keyword evidence="1" id="KW-1133">Transmembrane helix</keyword>
<accession>A0A0L0C1Z5</accession>
<proteinExistence type="predicted"/>
<protein>
    <submittedName>
        <fullName evidence="2">Uncharacterized protein</fullName>
    </submittedName>
</protein>
<gene>
    <name evidence="2" type="ORF">FF38_11038</name>
</gene>
<sequence>MDSVNRKIHDLFLYGKCHIGNKAIQEHVEALLERLNIDYAITIESVHYETIVLVNENSIQIKGVYRVNGMIVMSDVEVLNGTVLILMVTGRGEHIFYRMDNSGSIYLGKKYTLTERRFQRMIEKGKFAVSLFKFSEGGLIMGLLIPSAVVIICFLTGVMYGKRLEREYGEHEKDANQFHGKCIVVCDSKFEAERITRTRVRLQCLSDSGHDVECVVHHIDTNNDGIKYFDY</sequence>
<name>A0A0L0C1Z5_LUCCU</name>
<dbReference type="EMBL" id="JRES01001113">
    <property type="protein sequence ID" value="KNC25439.1"/>
    <property type="molecule type" value="Genomic_DNA"/>
</dbReference>
<comment type="caution">
    <text evidence="2">The sequence shown here is derived from an EMBL/GenBank/DDBJ whole genome shotgun (WGS) entry which is preliminary data.</text>
</comment>
<evidence type="ECO:0000313" key="3">
    <source>
        <dbReference type="Proteomes" id="UP000037069"/>
    </source>
</evidence>
<keyword evidence="1" id="KW-0812">Transmembrane</keyword>
<dbReference type="AlphaFoldDB" id="A0A0L0C1Z5"/>
<organism evidence="2 3">
    <name type="scientific">Lucilia cuprina</name>
    <name type="common">Green bottle fly</name>
    <name type="synonym">Australian sheep blowfly</name>
    <dbReference type="NCBI Taxonomy" id="7375"/>
    <lineage>
        <taxon>Eukaryota</taxon>
        <taxon>Metazoa</taxon>
        <taxon>Ecdysozoa</taxon>
        <taxon>Arthropoda</taxon>
        <taxon>Hexapoda</taxon>
        <taxon>Insecta</taxon>
        <taxon>Pterygota</taxon>
        <taxon>Neoptera</taxon>
        <taxon>Endopterygota</taxon>
        <taxon>Diptera</taxon>
        <taxon>Brachycera</taxon>
        <taxon>Muscomorpha</taxon>
        <taxon>Oestroidea</taxon>
        <taxon>Calliphoridae</taxon>
        <taxon>Luciliinae</taxon>
        <taxon>Lucilia</taxon>
    </lineage>
</organism>
<feature type="transmembrane region" description="Helical" evidence="1">
    <location>
        <begin position="139"/>
        <end position="160"/>
    </location>
</feature>
<dbReference type="Proteomes" id="UP000037069">
    <property type="component" value="Unassembled WGS sequence"/>
</dbReference>